<keyword evidence="3" id="KW-0274">FAD</keyword>
<comment type="caution">
    <text evidence="6">The sequence shown here is derived from an EMBL/GenBank/DDBJ whole genome shotgun (WGS) entry which is preliminary data.</text>
</comment>
<dbReference type="STRING" id="1121937.GCA_000423125_03337"/>
<comment type="cofactor">
    <cofactor evidence="1">
        <name>FAD</name>
        <dbReference type="ChEBI" id="CHEBI:57692"/>
    </cofactor>
</comment>
<evidence type="ECO:0000256" key="2">
    <source>
        <dbReference type="ARBA" id="ARBA00022630"/>
    </source>
</evidence>
<dbReference type="Proteomes" id="UP000259273">
    <property type="component" value="Unassembled WGS sequence"/>
</dbReference>
<dbReference type="SUPFAM" id="SSF54373">
    <property type="entry name" value="FAD-linked reductases, C-terminal domain"/>
    <property type="match status" value="1"/>
</dbReference>
<proteinExistence type="predicted"/>
<dbReference type="GO" id="GO:0008115">
    <property type="term" value="F:sarcosine oxidase activity"/>
    <property type="evidence" value="ECO:0007669"/>
    <property type="project" value="TreeGrafter"/>
</dbReference>
<keyword evidence="4" id="KW-0560">Oxidoreductase</keyword>
<dbReference type="InterPro" id="IPR045170">
    <property type="entry name" value="MTOX"/>
</dbReference>
<sequence length="380" mass="41626">MPRSLAAWQGVARPRRGVTSHYDLIVLGTGGVGSAALYHAARRGLRCLGLDRFPPAHDRGSSHGESRLIRLSYFEHADYVPLLQRSYALWDQLDPTLLQRSGVAYFGPSGSQIIEGVLGSARQHQLAVEVLPENTMPQFIPPDSFTTLYEADAGWLPVERCVLAHLDQAVAAGAEHRWGESVIDWQATDSGVSVTTDRGRYGADALVVAGGAWSSRLLQTLDLPLTVHRKHMHWFACDDPRYQSGFFFDLPHGQFYGFPAMDGRLKVAEHSGGEVVSDPLTASRAEDALDSQRIESFVREHLPGVGGVRLEHQTCFYTRTADEHFIVDRYPGSNNVAFAAGLSGHGFKFASVLGEVLVDMAVGQKPAIECGFLGLSRFHC</sequence>
<evidence type="ECO:0000256" key="3">
    <source>
        <dbReference type="ARBA" id="ARBA00022827"/>
    </source>
</evidence>
<dbReference type="InterPro" id="IPR036188">
    <property type="entry name" value="FAD/NAD-bd_sf"/>
</dbReference>
<dbReference type="PANTHER" id="PTHR10961">
    <property type="entry name" value="PEROXISOMAL SARCOSINE OXIDASE"/>
    <property type="match status" value="1"/>
</dbReference>
<gene>
    <name evidence="6" type="ORF">DCP75_04555</name>
</gene>
<dbReference type="PANTHER" id="PTHR10961:SF7">
    <property type="entry name" value="FAD DEPENDENT OXIDOREDUCTASE DOMAIN-CONTAINING PROTEIN"/>
    <property type="match status" value="1"/>
</dbReference>
<evidence type="ECO:0000256" key="1">
    <source>
        <dbReference type="ARBA" id="ARBA00001974"/>
    </source>
</evidence>
<organism evidence="6 7">
    <name type="scientific">Haliea salexigens</name>
    <dbReference type="NCBI Taxonomy" id="287487"/>
    <lineage>
        <taxon>Bacteria</taxon>
        <taxon>Pseudomonadati</taxon>
        <taxon>Pseudomonadota</taxon>
        <taxon>Gammaproteobacteria</taxon>
        <taxon>Cellvibrionales</taxon>
        <taxon>Halieaceae</taxon>
        <taxon>Haliea</taxon>
    </lineage>
</organism>
<name>A0A3C1KKU6_9GAMM</name>
<feature type="domain" description="FAD dependent oxidoreductase" evidence="5">
    <location>
        <begin position="23"/>
        <end position="360"/>
    </location>
</feature>
<dbReference type="GO" id="GO:0050660">
    <property type="term" value="F:flavin adenine dinucleotide binding"/>
    <property type="evidence" value="ECO:0007669"/>
    <property type="project" value="InterPro"/>
</dbReference>
<evidence type="ECO:0000313" key="7">
    <source>
        <dbReference type="Proteomes" id="UP000259273"/>
    </source>
</evidence>
<evidence type="ECO:0000256" key="4">
    <source>
        <dbReference type="ARBA" id="ARBA00023002"/>
    </source>
</evidence>
<dbReference type="Pfam" id="PF01266">
    <property type="entry name" value="DAO"/>
    <property type="match status" value="1"/>
</dbReference>
<dbReference type="AlphaFoldDB" id="A0A3C1KKU6"/>
<dbReference type="EMBL" id="DMND01000068">
    <property type="protein sequence ID" value="HAN26984.1"/>
    <property type="molecule type" value="Genomic_DNA"/>
</dbReference>
<dbReference type="Gene3D" id="3.50.50.60">
    <property type="entry name" value="FAD/NAD(P)-binding domain"/>
    <property type="match status" value="1"/>
</dbReference>
<protein>
    <submittedName>
        <fullName evidence="6">N-methyl-L-tryptophan oxidase</fullName>
    </submittedName>
</protein>
<dbReference type="InterPro" id="IPR006076">
    <property type="entry name" value="FAD-dep_OxRdtase"/>
</dbReference>
<keyword evidence="2" id="KW-0285">Flavoprotein</keyword>
<evidence type="ECO:0000259" key="5">
    <source>
        <dbReference type="Pfam" id="PF01266"/>
    </source>
</evidence>
<dbReference type="Gene3D" id="3.30.9.10">
    <property type="entry name" value="D-Amino Acid Oxidase, subunit A, domain 2"/>
    <property type="match status" value="1"/>
</dbReference>
<reference evidence="6 7" key="1">
    <citation type="journal article" date="2018" name="Nat. Biotechnol.">
        <title>A standardized bacterial taxonomy based on genome phylogeny substantially revises the tree of life.</title>
        <authorList>
            <person name="Parks D.H."/>
            <person name="Chuvochina M."/>
            <person name="Waite D.W."/>
            <person name="Rinke C."/>
            <person name="Skarshewski A."/>
            <person name="Chaumeil P.A."/>
            <person name="Hugenholtz P."/>
        </authorList>
    </citation>
    <scope>NUCLEOTIDE SEQUENCE [LARGE SCALE GENOMIC DNA]</scope>
    <source>
        <strain evidence="6">UBA9158</strain>
    </source>
</reference>
<dbReference type="SUPFAM" id="SSF51905">
    <property type="entry name" value="FAD/NAD(P)-binding domain"/>
    <property type="match status" value="1"/>
</dbReference>
<accession>A0A3C1KKU6</accession>
<dbReference type="NCBIfam" id="NF008425">
    <property type="entry name" value="PRK11259.1"/>
    <property type="match status" value="1"/>
</dbReference>
<evidence type="ECO:0000313" key="6">
    <source>
        <dbReference type="EMBL" id="HAN26984.1"/>
    </source>
</evidence>